<dbReference type="GO" id="GO:0005524">
    <property type="term" value="F:ATP binding"/>
    <property type="evidence" value="ECO:0007669"/>
    <property type="project" value="UniProtKB-KW"/>
</dbReference>
<evidence type="ECO:0000256" key="2">
    <source>
        <dbReference type="ARBA" id="ARBA00022840"/>
    </source>
</evidence>
<dbReference type="CDD" id="cd00009">
    <property type="entry name" value="AAA"/>
    <property type="match status" value="1"/>
</dbReference>
<dbReference type="Pfam" id="PF07726">
    <property type="entry name" value="AAA_3"/>
    <property type="match status" value="1"/>
</dbReference>
<protein>
    <recommendedName>
        <fullName evidence="3">ATPase AAA-3 domain-containing protein</fullName>
    </recommendedName>
</protein>
<evidence type="ECO:0000313" key="4">
    <source>
        <dbReference type="EMBL" id="GAJ05662.1"/>
    </source>
</evidence>
<gene>
    <name evidence="4" type="ORF">S12H4_41320</name>
</gene>
<dbReference type="PANTHER" id="PTHR42759:SF1">
    <property type="entry name" value="MAGNESIUM-CHELATASE SUBUNIT CHLD"/>
    <property type="match status" value="1"/>
</dbReference>
<dbReference type="EMBL" id="BARW01025170">
    <property type="protein sequence ID" value="GAJ05662.1"/>
    <property type="molecule type" value="Genomic_DNA"/>
</dbReference>
<evidence type="ECO:0000256" key="1">
    <source>
        <dbReference type="ARBA" id="ARBA00022741"/>
    </source>
</evidence>
<name>X1UPX5_9ZZZZ</name>
<dbReference type="PANTHER" id="PTHR42759">
    <property type="entry name" value="MOXR FAMILY PROTEIN"/>
    <property type="match status" value="1"/>
</dbReference>
<feature type="domain" description="ATPase AAA-3" evidence="3">
    <location>
        <begin position="39"/>
        <end position="173"/>
    </location>
</feature>
<accession>X1UPX5</accession>
<comment type="caution">
    <text evidence="4">The sequence shown here is derived from an EMBL/GenBank/DDBJ whole genome shotgun (WGS) entry which is preliminary data.</text>
</comment>
<dbReference type="AlphaFoldDB" id="X1UPX5"/>
<sequence>MLEGLPKKVERLHSKVSKVVFGQAAAVDGILYALLSRGHCLLVGVPGLAKTLLVRCMARVMELKFSRIQFTPDLMPGDITGTEILQVDPSSHQRRFVFAPGPVFTQMLLADEINRTPPKTQAALLEAMQEETVTVGEKTHSLEAPFVVLATQNPIEQEGTYPLPEAQLDRFMLELIIDYPSHE</sequence>
<dbReference type="InterPro" id="IPR050764">
    <property type="entry name" value="CbbQ/NirQ/NorQ/GpvN"/>
</dbReference>
<dbReference type="SUPFAM" id="SSF52540">
    <property type="entry name" value="P-loop containing nucleoside triphosphate hydrolases"/>
    <property type="match status" value="1"/>
</dbReference>
<dbReference type="Gene3D" id="3.40.50.300">
    <property type="entry name" value="P-loop containing nucleotide triphosphate hydrolases"/>
    <property type="match status" value="1"/>
</dbReference>
<proteinExistence type="predicted"/>
<reference evidence="4" key="1">
    <citation type="journal article" date="2014" name="Front. Microbiol.">
        <title>High frequency of phylogenetically diverse reductive dehalogenase-homologous genes in deep subseafloor sedimentary metagenomes.</title>
        <authorList>
            <person name="Kawai M."/>
            <person name="Futagami T."/>
            <person name="Toyoda A."/>
            <person name="Takaki Y."/>
            <person name="Nishi S."/>
            <person name="Hori S."/>
            <person name="Arai W."/>
            <person name="Tsubouchi T."/>
            <person name="Morono Y."/>
            <person name="Uchiyama I."/>
            <person name="Ito T."/>
            <person name="Fujiyama A."/>
            <person name="Inagaki F."/>
            <person name="Takami H."/>
        </authorList>
    </citation>
    <scope>NUCLEOTIDE SEQUENCE</scope>
    <source>
        <strain evidence="4">Expedition CK06-06</strain>
    </source>
</reference>
<dbReference type="GO" id="GO:0016887">
    <property type="term" value="F:ATP hydrolysis activity"/>
    <property type="evidence" value="ECO:0007669"/>
    <property type="project" value="InterPro"/>
</dbReference>
<organism evidence="4">
    <name type="scientific">marine sediment metagenome</name>
    <dbReference type="NCBI Taxonomy" id="412755"/>
    <lineage>
        <taxon>unclassified sequences</taxon>
        <taxon>metagenomes</taxon>
        <taxon>ecological metagenomes</taxon>
    </lineage>
</organism>
<evidence type="ECO:0000259" key="3">
    <source>
        <dbReference type="Pfam" id="PF07726"/>
    </source>
</evidence>
<feature type="non-terminal residue" evidence="4">
    <location>
        <position position="183"/>
    </location>
</feature>
<dbReference type="FunFam" id="3.40.50.300:FF:000640">
    <property type="entry name" value="MoxR family ATPase"/>
    <property type="match status" value="1"/>
</dbReference>
<keyword evidence="2" id="KW-0067">ATP-binding</keyword>
<keyword evidence="1" id="KW-0547">Nucleotide-binding</keyword>
<dbReference type="InterPro" id="IPR011703">
    <property type="entry name" value="ATPase_AAA-3"/>
</dbReference>
<dbReference type="InterPro" id="IPR027417">
    <property type="entry name" value="P-loop_NTPase"/>
</dbReference>